<protein>
    <recommendedName>
        <fullName evidence="2">GGDEF domain-containing protein</fullName>
    </recommendedName>
</protein>
<dbReference type="InterPro" id="IPR043128">
    <property type="entry name" value="Rev_trsase/Diguanyl_cyclase"/>
</dbReference>
<dbReference type="PROSITE" id="PS50887">
    <property type="entry name" value="GGDEF"/>
    <property type="match status" value="1"/>
</dbReference>
<dbReference type="SUPFAM" id="SSF55073">
    <property type="entry name" value="Nucleotide cyclase"/>
    <property type="match status" value="1"/>
</dbReference>
<dbReference type="Proteomes" id="UP000095230">
    <property type="component" value="Unassembled WGS sequence"/>
</dbReference>
<dbReference type="InterPro" id="IPR029787">
    <property type="entry name" value="Nucleotide_cyclase"/>
</dbReference>
<evidence type="ECO:0000313" key="4">
    <source>
        <dbReference type="Proteomes" id="UP000095230"/>
    </source>
</evidence>
<dbReference type="CDD" id="cd01949">
    <property type="entry name" value="GGDEF"/>
    <property type="match status" value="1"/>
</dbReference>
<dbReference type="NCBIfam" id="TIGR00254">
    <property type="entry name" value="GGDEF"/>
    <property type="match status" value="1"/>
</dbReference>
<dbReference type="OrthoDB" id="766410at2"/>
<evidence type="ECO:0000256" key="1">
    <source>
        <dbReference type="SAM" id="Phobius"/>
    </source>
</evidence>
<dbReference type="InterPro" id="IPR052163">
    <property type="entry name" value="DGC-Regulatory_Protein"/>
</dbReference>
<feature type="transmembrane region" description="Helical" evidence="1">
    <location>
        <begin position="61"/>
        <end position="80"/>
    </location>
</feature>
<dbReference type="STRING" id="23.BEL05_19645"/>
<dbReference type="Gene3D" id="3.30.70.270">
    <property type="match status" value="1"/>
</dbReference>
<dbReference type="AlphaFoldDB" id="A0A1E5IW43"/>
<dbReference type="PANTHER" id="PTHR46663">
    <property type="entry name" value="DIGUANYLATE CYCLASE DGCT-RELATED"/>
    <property type="match status" value="1"/>
</dbReference>
<organism evidence="3 4">
    <name type="scientific">Shewanella colwelliana</name>
    <name type="common">Alteromonas colwelliana</name>
    <dbReference type="NCBI Taxonomy" id="23"/>
    <lineage>
        <taxon>Bacteria</taxon>
        <taxon>Pseudomonadati</taxon>
        <taxon>Pseudomonadota</taxon>
        <taxon>Gammaproteobacteria</taxon>
        <taxon>Alteromonadales</taxon>
        <taxon>Shewanellaceae</taxon>
        <taxon>Shewanella</taxon>
    </lineage>
</organism>
<sequence>MKKPKKFMNTPTSIKMRKRALFDLIIGIIIVSLLTIITTVSDMELVENIYLFTRSHEDWELDEIIFAFFWLAIVATVYGLRRITDIKALNREIAYSAYYDTLTGQPNRNFAMSYLEDMLEKARANNSELAVIFLDFDNFKDVNDTYGHDVGDALIKQVSDRLSECIYDTGMLARIGGDEFLLIIEPQRQSSELTRLINSIQQCQHRHFDIAGRSLTTNFSIGVALFPSNATSSKDLLIAADTAMYQAKRSGTGQVRYSTSELDQQNIDINPT</sequence>
<feature type="transmembrane region" description="Helical" evidence="1">
    <location>
        <begin position="21"/>
        <end position="41"/>
    </location>
</feature>
<keyword evidence="1" id="KW-0812">Transmembrane</keyword>
<comment type="caution">
    <text evidence="3">The sequence shown here is derived from an EMBL/GenBank/DDBJ whole genome shotgun (WGS) entry which is preliminary data.</text>
</comment>
<keyword evidence="1" id="KW-0472">Membrane</keyword>
<dbReference type="RefSeq" id="WP_069670808.1">
    <property type="nucleotide sequence ID" value="NZ_MCBT01000018.1"/>
</dbReference>
<dbReference type="Pfam" id="PF00990">
    <property type="entry name" value="GGDEF"/>
    <property type="match status" value="1"/>
</dbReference>
<keyword evidence="1" id="KW-1133">Transmembrane helix</keyword>
<dbReference type="PANTHER" id="PTHR46663:SF2">
    <property type="entry name" value="GGDEF DOMAIN-CONTAINING PROTEIN"/>
    <property type="match status" value="1"/>
</dbReference>
<dbReference type="InterPro" id="IPR000160">
    <property type="entry name" value="GGDEF_dom"/>
</dbReference>
<reference evidence="3 4" key="1">
    <citation type="submission" date="2016-07" db="EMBL/GenBank/DDBJ databases">
        <title>Whole-genome of two Shewanella species isolated from a digestive organ of sea cucumber Apostichopus japonicus Selenka 1867.</title>
        <authorList>
            <person name="Hong H.-H."/>
            <person name="Choi H."/>
            <person name="Cheon S."/>
            <person name="Oh J.-S."/>
            <person name="Lee H.-G."/>
            <person name="Park C."/>
        </authorList>
    </citation>
    <scope>NUCLEOTIDE SEQUENCE [LARGE SCALE GENOMIC DNA]</scope>
    <source>
        <strain evidence="3 4">CSB03KR</strain>
    </source>
</reference>
<name>A0A1E5IW43_SHECO</name>
<gene>
    <name evidence="3" type="ORF">BEL05_19645</name>
</gene>
<evidence type="ECO:0000313" key="3">
    <source>
        <dbReference type="EMBL" id="OEG74647.1"/>
    </source>
</evidence>
<dbReference type="SMART" id="SM00267">
    <property type="entry name" value="GGDEF"/>
    <property type="match status" value="1"/>
</dbReference>
<accession>A0A1E5IW43</accession>
<evidence type="ECO:0000259" key="2">
    <source>
        <dbReference type="PROSITE" id="PS50887"/>
    </source>
</evidence>
<dbReference type="EMBL" id="MCBT01000018">
    <property type="protein sequence ID" value="OEG74647.1"/>
    <property type="molecule type" value="Genomic_DNA"/>
</dbReference>
<feature type="domain" description="GGDEF" evidence="2">
    <location>
        <begin position="127"/>
        <end position="260"/>
    </location>
</feature>
<proteinExistence type="predicted"/>